<evidence type="ECO:0000256" key="1">
    <source>
        <dbReference type="ARBA" id="ARBA00023125"/>
    </source>
</evidence>
<dbReference type="Gene3D" id="1.10.260.40">
    <property type="entry name" value="lambda repressor-like DNA-binding domains"/>
    <property type="match status" value="1"/>
</dbReference>
<reference evidence="3" key="1">
    <citation type="submission" date="2022-11" db="EMBL/GenBank/DDBJ databases">
        <title>Draft genome sequence of Hoeflea poritis E7-10 and Hoeflea prorocentri PM5-8, separated from scleractinian coral Porites lutea and marine dinoflagellate.</title>
        <authorList>
            <person name="Zhang G."/>
            <person name="Wei Q."/>
            <person name="Cai L."/>
        </authorList>
    </citation>
    <scope>NUCLEOTIDE SEQUENCE</scope>
    <source>
        <strain evidence="3">PM5-8</strain>
    </source>
</reference>
<dbReference type="AlphaFoldDB" id="A0A9X3ZGS8"/>
<feature type="domain" description="HTH cro/C1-type" evidence="2">
    <location>
        <begin position="5"/>
        <end position="59"/>
    </location>
</feature>
<dbReference type="SUPFAM" id="SSF51182">
    <property type="entry name" value="RmlC-like cupins"/>
    <property type="match status" value="1"/>
</dbReference>
<evidence type="ECO:0000313" key="4">
    <source>
        <dbReference type="Proteomes" id="UP001151234"/>
    </source>
</evidence>
<gene>
    <name evidence="3" type="ORF">OQ273_05385</name>
</gene>
<evidence type="ECO:0000313" key="3">
    <source>
        <dbReference type="EMBL" id="MDA5398003.1"/>
    </source>
</evidence>
<accession>A0A9X3ZGS8</accession>
<dbReference type="PANTHER" id="PTHR46797:SF1">
    <property type="entry name" value="METHYLPHOSPHONATE SYNTHASE"/>
    <property type="match status" value="1"/>
</dbReference>
<dbReference type="InterPro" id="IPR010982">
    <property type="entry name" value="Lambda_DNA-bd_dom_sf"/>
</dbReference>
<dbReference type="InterPro" id="IPR014710">
    <property type="entry name" value="RmlC-like_jellyroll"/>
</dbReference>
<proteinExistence type="predicted"/>
<keyword evidence="4" id="KW-1185">Reference proteome</keyword>
<dbReference type="CDD" id="cd00093">
    <property type="entry name" value="HTH_XRE"/>
    <property type="match status" value="1"/>
</dbReference>
<dbReference type="InterPro" id="IPR013096">
    <property type="entry name" value="Cupin_2"/>
</dbReference>
<dbReference type="GO" id="GO:0005829">
    <property type="term" value="C:cytosol"/>
    <property type="evidence" value="ECO:0007669"/>
    <property type="project" value="TreeGrafter"/>
</dbReference>
<dbReference type="InterPro" id="IPR050807">
    <property type="entry name" value="TransReg_Diox_bact_type"/>
</dbReference>
<organism evidence="3 4">
    <name type="scientific">Hoeflea prorocentri</name>
    <dbReference type="NCBI Taxonomy" id="1922333"/>
    <lineage>
        <taxon>Bacteria</taxon>
        <taxon>Pseudomonadati</taxon>
        <taxon>Pseudomonadota</taxon>
        <taxon>Alphaproteobacteria</taxon>
        <taxon>Hyphomicrobiales</taxon>
        <taxon>Rhizobiaceae</taxon>
        <taxon>Hoeflea</taxon>
    </lineage>
</organism>
<dbReference type="EMBL" id="JAPJZI010000001">
    <property type="protein sequence ID" value="MDA5398003.1"/>
    <property type="molecule type" value="Genomic_DNA"/>
</dbReference>
<dbReference type="Pfam" id="PF01381">
    <property type="entry name" value="HTH_3"/>
    <property type="match status" value="1"/>
</dbReference>
<dbReference type="PANTHER" id="PTHR46797">
    <property type="entry name" value="HTH-TYPE TRANSCRIPTIONAL REGULATOR"/>
    <property type="match status" value="1"/>
</dbReference>
<sequence length="190" mass="20815">MGHLIRKCRKQSGMTLQALGDKAGVSVGYLSLVERDHATPSLATLAQIARALDVGLEYFVSTPKPVDSLTRADRRPRFSISETGVSYETLGTKFPGAELSSYIIHTPPGYVSEVSQHEGEEFIYILEGEIEQTVGEETFVMHQGDSLHFRGSVPHSWKNATDKPARILWTGALTVLQNTGARRPPNLPPA</sequence>
<keyword evidence="1" id="KW-0238">DNA-binding</keyword>
<dbReference type="Proteomes" id="UP001151234">
    <property type="component" value="Unassembled WGS sequence"/>
</dbReference>
<dbReference type="SUPFAM" id="SSF47413">
    <property type="entry name" value="lambda repressor-like DNA-binding domains"/>
    <property type="match status" value="1"/>
</dbReference>
<name>A0A9X3ZGS8_9HYPH</name>
<dbReference type="InterPro" id="IPR001387">
    <property type="entry name" value="Cro/C1-type_HTH"/>
</dbReference>
<dbReference type="Pfam" id="PF07883">
    <property type="entry name" value="Cupin_2"/>
    <property type="match status" value="1"/>
</dbReference>
<dbReference type="InterPro" id="IPR011051">
    <property type="entry name" value="RmlC_Cupin_sf"/>
</dbReference>
<dbReference type="SMART" id="SM00530">
    <property type="entry name" value="HTH_XRE"/>
    <property type="match status" value="1"/>
</dbReference>
<dbReference type="RefSeq" id="WP_267993030.1">
    <property type="nucleotide sequence ID" value="NZ_JAPJZI010000001.1"/>
</dbReference>
<evidence type="ECO:0000259" key="2">
    <source>
        <dbReference type="PROSITE" id="PS50943"/>
    </source>
</evidence>
<dbReference type="PROSITE" id="PS50943">
    <property type="entry name" value="HTH_CROC1"/>
    <property type="match status" value="1"/>
</dbReference>
<comment type="caution">
    <text evidence="3">The sequence shown here is derived from an EMBL/GenBank/DDBJ whole genome shotgun (WGS) entry which is preliminary data.</text>
</comment>
<dbReference type="GO" id="GO:0003700">
    <property type="term" value="F:DNA-binding transcription factor activity"/>
    <property type="evidence" value="ECO:0007669"/>
    <property type="project" value="TreeGrafter"/>
</dbReference>
<protein>
    <submittedName>
        <fullName evidence="3">XRE family transcriptional regulator</fullName>
    </submittedName>
</protein>
<dbReference type="CDD" id="cd02209">
    <property type="entry name" value="cupin_XRE_C"/>
    <property type="match status" value="1"/>
</dbReference>
<dbReference type="GO" id="GO:0003677">
    <property type="term" value="F:DNA binding"/>
    <property type="evidence" value="ECO:0007669"/>
    <property type="project" value="UniProtKB-KW"/>
</dbReference>
<dbReference type="Gene3D" id="2.60.120.10">
    <property type="entry name" value="Jelly Rolls"/>
    <property type="match status" value="1"/>
</dbReference>